<dbReference type="STRING" id="1416778.SAMN05443633_10783"/>
<dbReference type="Pfam" id="PF12730">
    <property type="entry name" value="ABC2_membrane_4"/>
    <property type="match status" value="1"/>
</dbReference>
<feature type="transmembrane region" description="Helical" evidence="5">
    <location>
        <begin position="67"/>
        <end position="85"/>
    </location>
</feature>
<dbReference type="PROSITE" id="PS00194">
    <property type="entry name" value="THIOREDOXIN_1"/>
    <property type="match status" value="1"/>
</dbReference>
<dbReference type="SUPFAM" id="SSF52833">
    <property type="entry name" value="Thioredoxin-like"/>
    <property type="match status" value="1"/>
</dbReference>
<dbReference type="InterPro" id="IPR013766">
    <property type="entry name" value="Thioredoxin_domain"/>
</dbReference>
<evidence type="ECO:0000256" key="4">
    <source>
        <dbReference type="ARBA" id="ARBA00023284"/>
    </source>
</evidence>
<dbReference type="InterPro" id="IPR012336">
    <property type="entry name" value="Thioredoxin-like_fold"/>
</dbReference>
<keyword evidence="5" id="KW-0472">Membrane</keyword>
<accession>A0A1M5EW86</accession>
<dbReference type="PANTHER" id="PTHR42852">
    <property type="entry name" value="THIOL:DISULFIDE INTERCHANGE PROTEIN DSBE"/>
    <property type="match status" value="1"/>
</dbReference>
<dbReference type="GO" id="GO:0030313">
    <property type="term" value="C:cell envelope"/>
    <property type="evidence" value="ECO:0007669"/>
    <property type="project" value="UniProtKB-SubCell"/>
</dbReference>
<keyword evidence="7" id="KW-0413">Isomerase</keyword>
<comment type="subcellular location">
    <subcellularLocation>
        <location evidence="1">Cell envelope</location>
    </subcellularLocation>
</comment>
<dbReference type="PANTHER" id="PTHR42852:SF6">
    <property type="entry name" value="THIOL:DISULFIDE INTERCHANGE PROTEIN DSBE"/>
    <property type="match status" value="1"/>
</dbReference>
<evidence type="ECO:0000256" key="2">
    <source>
        <dbReference type="ARBA" id="ARBA00022748"/>
    </source>
</evidence>
<feature type="transmembrane region" description="Helical" evidence="5">
    <location>
        <begin position="230"/>
        <end position="253"/>
    </location>
</feature>
<evidence type="ECO:0000313" key="8">
    <source>
        <dbReference type="Proteomes" id="UP000184518"/>
    </source>
</evidence>
<feature type="transmembrane region" description="Helical" evidence="5">
    <location>
        <begin position="20"/>
        <end position="41"/>
    </location>
</feature>
<keyword evidence="8" id="KW-1185">Reference proteome</keyword>
<evidence type="ECO:0000256" key="5">
    <source>
        <dbReference type="SAM" id="Phobius"/>
    </source>
</evidence>
<dbReference type="OrthoDB" id="743079at2"/>
<feature type="transmembrane region" description="Helical" evidence="5">
    <location>
        <begin position="159"/>
        <end position="176"/>
    </location>
</feature>
<gene>
    <name evidence="7" type="ORF">SAMN05443633_10783</name>
</gene>
<evidence type="ECO:0000256" key="1">
    <source>
        <dbReference type="ARBA" id="ARBA00004196"/>
    </source>
</evidence>
<dbReference type="InterPro" id="IPR036249">
    <property type="entry name" value="Thioredoxin-like_sf"/>
</dbReference>
<feature type="transmembrane region" description="Helical" evidence="5">
    <location>
        <begin position="112"/>
        <end position="139"/>
    </location>
</feature>
<proteinExistence type="predicted"/>
<evidence type="ECO:0000313" key="7">
    <source>
        <dbReference type="EMBL" id="SHF83478.1"/>
    </source>
</evidence>
<keyword evidence="5" id="KW-0812">Transmembrane</keyword>
<dbReference type="CDD" id="cd02966">
    <property type="entry name" value="TlpA_like_family"/>
    <property type="match status" value="1"/>
</dbReference>
<keyword evidence="3" id="KW-1015">Disulfide bond</keyword>
<protein>
    <submittedName>
        <fullName evidence="7">Thiol-disulfide isomerase or thioredoxin</fullName>
    </submittedName>
</protein>
<dbReference type="CDD" id="cd21809">
    <property type="entry name" value="ABC-2_lan_permease-like"/>
    <property type="match status" value="1"/>
</dbReference>
<dbReference type="InterPro" id="IPR017937">
    <property type="entry name" value="Thioredoxin_CS"/>
</dbReference>
<dbReference type="InterPro" id="IPR050553">
    <property type="entry name" value="Thioredoxin_ResA/DsbE_sf"/>
</dbReference>
<dbReference type="GO" id="GO:0017004">
    <property type="term" value="P:cytochrome complex assembly"/>
    <property type="evidence" value="ECO:0007669"/>
    <property type="project" value="UniProtKB-KW"/>
</dbReference>
<dbReference type="AlphaFoldDB" id="A0A1M5EW86"/>
<evidence type="ECO:0000259" key="6">
    <source>
        <dbReference type="PROSITE" id="PS51352"/>
    </source>
</evidence>
<name>A0A1M5EW86_9FLAO</name>
<feature type="domain" description="Thioredoxin" evidence="6">
    <location>
        <begin position="592"/>
        <end position="732"/>
    </location>
</feature>
<feature type="transmembrane region" description="Helical" evidence="5">
    <location>
        <begin position="183"/>
        <end position="202"/>
    </location>
</feature>
<dbReference type="PROSITE" id="PS51352">
    <property type="entry name" value="THIOREDOXIN_2"/>
    <property type="match status" value="1"/>
</dbReference>
<dbReference type="GO" id="GO:0016853">
    <property type="term" value="F:isomerase activity"/>
    <property type="evidence" value="ECO:0007669"/>
    <property type="project" value="UniProtKB-KW"/>
</dbReference>
<keyword evidence="4" id="KW-0676">Redox-active center</keyword>
<reference evidence="8" key="1">
    <citation type="submission" date="2016-11" db="EMBL/GenBank/DDBJ databases">
        <authorList>
            <person name="Varghese N."/>
            <person name="Submissions S."/>
        </authorList>
    </citation>
    <scope>NUCLEOTIDE SEQUENCE [LARGE SCALE GENOMIC DNA]</scope>
    <source>
        <strain evidence="8">DSM 27619</strain>
    </source>
</reference>
<dbReference type="RefSeq" id="WP_072958854.1">
    <property type="nucleotide sequence ID" value="NZ_FQUT01000007.1"/>
</dbReference>
<dbReference type="EMBL" id="FQUT01000007">
    <property type="protein sequence ID" value="SHF83478.1"/>
    <property type="molecule type" value="Genomic_DNA"/>
</dbReference>
<dbReference type="Proteomes" id="UP000184518">
    <property type="component" value="Unassembled WGS sequence"/>
</dbReference>
<keyword evidence="5" id="KW-1133">Transmembrane helix</keyword>
<feature type="transmembrane region" description="Helical" evidence="5">
    <location>
        <begin position="269"/>
        <end position="286"/>
    </location>
</feature>
<dbReference type="Gene3D" id="3.40.30.10">
    <property type="entry name" value="Glutaredoxin"/>
    <property type="match status" value="1"/>
</dbReference>
<dbReference type="Pfam" id="PF13905">
    <property type="entry name" value="Thioredoxin_8"/>
    <property type="match status" value="1"/>
</dbReference>
<keyword evidence="2" id="KW-0201">Cytochrome c-type biogenesis</keyword>
<sequence length="733" mass="85194">MKKILTTVGTEWLKIKGLGLVYIAIVLGGLIPLLGFVPSFFRPEIIQEGTLKFSIFEEAIGGEALKYFTFFVLLLFIIIAANRIAQTDHKNNGWQLMETQPVSRFQLYFSKYIILILLSFLCVASYFIFNIILALADYYIHPNAVKLMDFDFAWIMKTYARICITILGIASLQLCASVAFPGFIWSFLVGSLGIASNITSLVQKQSFFFNPYSSLYTFWNAPEIKNLNSFISYSELMSVFWMIIFLIIGYFWYSKKGFKNAFLKNKKQIIISTVLFIVGAGFLYMFQKPKSYKSDIAGISMTGKLETDLKIDSIKIYTTDFHKKIGAAAIKNNTFSWSTKENLPLDEYLIEIGTKKLILVMGSGDWFDLDFKLNNTKLVSYIRSNRKADQAYRQTEDAFGREFGYALEDQTYTNDPAKFYELAQSDWKESQRILNIFADPENNALSDDYKMYRRQLMAIRYLNEINNYRKMTSWNDLKFAPPKEFIAELNENIQKPTQLLSKNENYLQFKLDHLLTDQDQSINADSILFVKLNQLPKSFEKDQLLSKHLSKTMELESDSTARNKLFASEINKINSKDYKNMLYSKLEQINISQKGSVFPDLAFLNDKGKTVNLSKFRGKYVIIDLWATWCAPCKEIRPVFETRNNQYRYYSNIQFISVSLDQDQNKWKNYLKAKPSNIPQFWLNNAEQFMRTYKIQSIPRFLIIDPDGKIFNLNTPFPDEDNFVEILDKLKKY</sequence>
<organism evidence="7 8">
    <name type="scientific">Chryseobacterium arachidis</name>
    <dbReference type="NCBI Taxonomy" id="1416778"/>
    <lineage>
        <taxon>Bacteria</taxon>
        <taxon>Pseudomonadati</taxon>
        <taxon>Bacteroidota</taxon>
        <taxon>Flavobacteriia</taxon>
        <taxon>Flavobacteriales</taxon>
        <taxon>Weeksellaceae</taxon>
        <taxon>Chryseobacterium group</taxon>
        <taxon>Chryseobacterium</taxon>
    </lineage>
</organism>
<evidence type="ECO:0000256" key="3">
    <source>
        <dbReference type="ARBA" id="ARBA00023157"/>
    </source>
</evidence>